<keyword evidence="2" id="KW-0217">Developmental protein</keyword>
<evidence type="ECO:0000256" key="2">
    <source>
        <dbReference type="ARBA" id="ARBA00022473"/>
    </source>
</evidence>
<dbReference type="InterPro" id="IPR051095">
    <property type="entry name" value="Dros_DevTransReg"/>
</dbReference>
<proteinExistence type="predicted"/>
<dbReference type="InterPro" id="IPR013087">
    <property type="entry name" value="Znf_C2H2_type"/>
</dbReference>
<comment type="subcellular location">
    <subcellularLocation>
        <location evidence="1">Nucleus</location>
    </subcellularLocation>
</comment>
<evidence type="ECO:0000313" key="14">
    <source>
        <dbReference type="RefSeq" id="XP_008467569.1"/>
    </source>
</evidence>
<dbReference type="PROSITE" id="PS50097">
    <property type="entry name" value="BTB"/>
    <property type="match status" value="1"/>
</dbReference>
<reference evidence="14" key="1">
    <citation type="submission" date="2025-08" db="UniProtKB">
        <authorList>
            <consortium name="RefSeq"/>
        </authorList>
    </citation>
    <scope>IDENTIFICATION</scope>
</reference>
<keyword evidence="6" id="KW-0804">Transcription</keyword>
<dbReference type="CDD" id="cd18315">
    <property type="entry name" value="BTB_POZ_BAB-like"/>
    <property type="match status" value="1"/>
</dbReference>
<protein>
    <submittedName>
        <fullName evidence="14">Protein tramtrack, beta isoform-like isoform X2</fullName>
    </submittedName>
</protein>
<feature type="compositionally biased region" description="Polar residues" evidence="10">
    <location>
        <begin position="274"/>
        <end position="289"/>
    </location>
</feature>
<evidence type="ECO:0000259" key="11">
    <source>
        <dbReference type="PROSITE" id="PS50097"/>
    </source>
</evidence>
<dbReference type="InterPro" id="IPR036236">
    <property type="entry name" value="Znf_C2H2_sf"/>
</dbReference>
<feature type="domain" description="C2H2-type" evidence="12">
    <location>
        <begin position="407"/>
        <end position="435"/>
    </location>
</feature>
<feature type="compositionally biased region" description="Low complexity" evidence="10">
    <location>
        <begin position="237"/>
        <end position="248"/>
    </location>
</feature>
<dbReference type="Gene3D" id="3.30.710.10">
    <property type="entry name" value="Potassium Channel Kv1.1, Chain A"/>
    <property type="match status" value="1"/>
</dbReference>
<keyword evidence="9" id="KW-0479">Metal-binding</keyword>
<dbReference type="InterPro" id="IPR000210">
    <property type="entry name" value="BTB/POZ_dom"/>
</dbReference>
<dbReference type="PANTHER" id="PTHR23110">
    <property type="entry name" value="BTB DOMAIN TRANSCRIPTION FACTOR"/>
    <property type="match status" value="1"/>
</dbReference>
<organism evidence="13 14">
    <name type="scientific">Diaphorina citri</name>
    <name type="common">Asian citrus psyllid</name>
    <dbReference type="NCBI Taxonomy" id="121845"/>
    <lineage>
        <taxon>Eukaryota</taxon>
        <taxon>Metazoa</taxon>
        <taxon>Ecdysozoa</taxon>
        <taxon>Arthropoda</taxon>
        <taxon>Hexapoda</taxon>
        <taxon>Insecta</taxon>
        <taxon>Pterygota</taxon>
        <taxon>Neoptera</taxon>
        <taxon>Paraneoptera</taxon>
        <taxon>Hemiptera</taxon>
        <taxon>Sternorrhyncha</taxon>
        <taxon>Psylloidea</taxon>
        <taxon>Psyllidae</taxon>
        <taxon>Diaphorininae</taxon>
        <taxon>Diaphorina</taxon>
    </lineage>
</organism>
<dbReference type="GeneID" id="103505040"/>
<dbReference type="RefSeq" id="XP_008467569.1">
    <property type="nucleotide sequence ID" value="XM_008469347.3"/>
</dbReference>
<dbReference type="Pfam" id="PF00651">
    <property type="entry name" value="BTB"/>
    <property type="match status" value="1"/>
</dbReference>
<evidence type="ECO:0000256" key="9">
    <source>
        <dbReference type="PROSITE-ProRule" id="PRU00042"/>
    </source>
</evidence>
<keyword evidence="13" id="KW-1185">Reference proteome</keyword>
<dbReference type="SMART" id="SM00355">
    <property type="entry name" value="ZnF_C2H2"/>
    <property type="match status" value="2"/>
</dbReference>
<dbReference type="GO" id="GO:0045467">
    <property type="term" value="P:R7 cell development"/>
    <property type="evidence" value="ECO:0007669"/>
    <property type="project" value="UniProtKB-ARBA"/>
</dbReference>
<dbReference type="PANTHER" id="PTHR23110:SF111">
    <property type="entry name" value="LONGITUDINALS LACKING PROTEIN, ISOFORMS F_I_K_T"/>
    <property type="match status" value="1"/>
</dbReference>
<evidence type="ECO:0000256" key="6">
    <source>
        <dbReference type="ARBA" id="ARBA00023163"/>
    </source>
</evidence>
<dbReference type="SUPFAM" id="SSF57667">
    <property type="entry name" value="beta-beta-alpha zinc fingers"/>
    <property type="match status" value="1"/>
</dbReference>
<dbReference type="GO" id="GO:0007464">
    <property type="term" value="P:R3/R4 cell fate commitment"/>
    <property type="evidence" value="ECO:0007669"/>
    <property type="project" value="UniProtKB-ARBA"/>
</dbReference>
<dbReference type="SMART" id="SM00225">
    <property type="entry name" value="BTB"/>
    <property type="match status" value="1"/>
</dbReference>
<evidence type="ECO:0000256" key="4">
    <source>
        <dbReference type="ARBA" id="ARBA00022902"/>
    </source>
</evidence>
<feature type="region of interest" description="Disordered" evidence="10">
    <location>
        <begin position="118"/>
        <end position="297"/>
    </location>
</feature>
<evidence type="ECO:0000256" key="1">
    <source>
        <dbReference type="ARBA" id="ARBA00004123"/>
    </source>
</evidence>
<dbReference type="GO" id="GO:0006357">
    <property type="term" value="P:regulation of transcription by RNA polymerase II"/>
    <property type="evidence" value="ECO:0007669"/>
    <property type="project" value="TreeGrafter"/>
</dbReference>
<evidence type="ECO:0000256" key="10">
    <source>
        <dbReference type="SAM" id="MobiDB-lite"/>
    </source>
</evidence>
<dbReference type="SUPFAM" id="SSF54695">
    <property type="entry name" value="POZ domain"/>
    <property type="match status" value="1"/>
</dbReference>
<evidence type="ECO:0000259" key="12">
    <source>
        <dbReference type="PROSITE" id="PS50157"/>
    </source>
</evidence>
<feature type="domain" description="BTB" evidence="11">
    <location>
        <begin position="31"/>
        <end position="96"/>
    </location>
</feature>
<dbReference type="GO" id="GO:0008270">
    <property type="term" value="F:zinc ion binding"/>
    <property type="evidence" value="ECO:0007669"/>
    <property type="project" value="UniProtKB-KW"/>
</dbReference>
<dbReference type="GO" id="GO:0016199">
    <property type="term" value="P:axon midline choice point recognition"/>
    <property type="evidence" value="ECO:0007669"/>
    <property type="project" value="UniProtKB-ARBA"/>
</dbReference>
<feature type="compositionally biased region" description="Acidic residues" evidence="10">
    <location>
        <begin position="250"/>
        <end position="271"/>
    </location>
</feature>
<dbReference type="GO" id="GO:0035167">
    <property type="term" value="P:larval lymph gland hemopoiesis"/>
    <property type="evidence" value="ECO:0007669"/>
    <property type="project" value="UniProtKB-ARBA"/>
</dbReference>
<dbReference type="GO" id="GO:0048813">
    <property type="term" value="P:dendrite morphogenesis"/>
    <property type="evidence" value="ECO:0007669"/>
    <property type="project" value="UniProtKB-ARBA"/>
</dbReference>
<dbReference type="PROSITE" id="PS00028">
    <property type="entry name" value="ZINC_FINGER_C2H2_1"/>
    <property type="match status" value="2"/>
</dbReference>
<evidence type="ECO:0000256" key="8">
    <source>
        <dbReference type="ARBA" id="ARBA00037382"/>
    </source>
</evidence>
<evidence type="ECO:0000313" key="13">
    <source>
        <dbReference type="Proteomes" id="UP000079169"/>
    </source>
</evidence>
<keyword evidence="9" id="KW-0862">Zinc</keyword>
<sequence length="464" mass="51404">MANELFCLKWNNYTSNIITELDSLRTDGDLVDVTILCDGRKITAHKVILSACSSYFRTIFRENPCQHPVVILKDINYEDIEAVLCFVYQGTVYISKSRMDSFLKTAESLQIKGLAGASNMMGDNEENRNISSDETSKIVKRSKPVPPLASVSTNVPAPAPTVPVTTPTSKRRKLFPNSNRPEDGLEEDSNLMSNSKSQIQNEDSRSMDSSLVNQHDRHSLSGVGMDKDSIDPDEESNTYNNTTTYSSTGEVEDDNQMQYTDDNEEEDDDGDASGSISPVNSISTQSSGQVPKVGRASSREVKEECLAEAFTNTNLNVHVAMETSTSVVEPPIPLGEIVKTETISPTNSPFYSGNMLPQTSSGVERTPAKKSTTTVNYSQGTPGDANRGQQSFTEEELPAGSHLAQWGNCPHCGQKYSNQSALKYHVRLVHSDLTNRLCCYLCPRAFTHRDCFKKHMWERHKVRI</sequence>
<dbReference type="Proteomes" id="UP000079169">
    <property type="component" value="Unplaced"/>
</dbReference>
<keyword evidence="7" id="KW-0539">Nucleus</keyword>
<comment type="function">
    <text evidence="8">Putative transcription factor required for axon growth and guidance in the central and peripheral nervous systems. Repels CNS axons away from the midline by promoting the expression of the midline repellent sli and its receptor robo.</text>
</comment>
<accession>A0A1S3CTN5</accession>
<name>A0A1S3CTN5_DIACI</name>
<keyword evidence="4" id="KW-0524">Neurogenesis</keyword>
<feature type="region of interest" description="Disordered" evidence="10">
    <location>
        <begin position="359"/>
        <end position="395"/>
    </location>
</feature>
<dbReference type="GO" id="GO:0007526">
    <property type="term" value="P:larval somatic muscle development"/>
    <property type="evidence" value="ECO:0007669"/>
    <property type="project" value="UniProtKB-ARBA"/>
</dbReference>
<keyword evidence="3" id="KW-0221">Differentiation</keyword>
<dbReference type="PROSITE" id="PS50157">
    <property type="entry name" value="ZINC_FINGER_C2H2_2"/>
    <property type="match status" value="1"/>
</dbReference>
<feature type="compositionally biased region" description="Polar residues" evidence="10">
    <location>
        <begin position="359"/>
        <end position="392"/>
    </location>
</feature>
<evidence type="ECO:0000256" key="5">
    <source>
        <dbReference type="ARBA" id="ARBA00023015"/>
    </source>
</evidence>
<evidence type="ECO:0000256" key="3">
    <source>
        <dbReference type="ARBA" id="ARBA00022782"/>
    </source>
</evidence>
<dbReference type="GO" id="GO:0005634">
    <property type="term" value="C:nucleus"/>
    <property type="evidence" value="ECO:0007669"/>
    <property type="project" value="UniProtKB-SubCell"/>
</dbReference>
<dbReference type="GO" id="GO:0008406">
    <property type="term" value="P:gonad development"/>
    <property type="evidence" value="ECO:0007669"/>
    <property type="project" value="UniProtKB-ARBA"/>
</dbReference>
<dbReference type="GO" id="GO:0045476">
    <property type="term" value="P:nurse cell apoptotic process"/>
    <property type="evidence" value="ECO:0007669"/>
    <property type="project" value="UniProtKB-ARBA"/>
</dbReference>
<dbReference type="InterPro" id="IPR011333">
    <property type="entry name" value="SKP1/BTB/POZ_sf"/>
</dbReference>
<feature type="compositionally biased region" description="Low complexity" evidence="10">
    <location>
        <begin position="151"/>
        <end position="168"/>
    </location>
</feature>
<dbReference type="Gene3D" id="3.30.160.60">
    <property type="entry name" value="Classic Zinc Finger"/>
    <property type="match status" value="1"/>
</dbReference>
<evidence type="ECO:0000256" key="7">
    <source>
        <dbReference type="ARBA" id="ARBA00023242"/>
    </source>
</evidence>
<feature type="compositionally biased region" description="Basic and acidic residues" evidence="10">
    <location>
        <begin position="214"/>
        <end position="230"/>
    </location>
</feature>
<gene>
    <name evidence="14" type="primary">LOC103505040</name>
</gene>
<dbReference type="AlphaFoldDB" id="A0A1S3CTN5"/>
<feature type="compositionally biased region" description="Polar residues" evidence="10">
    <location>
        <begin position="190"/>
        <end position="213"/>
    </location>
</feature>
<keyword evidence="5" id="KW-0805">Transcription regulation</keyword>
<keyword evidence="9" id="KW-0863">Zinc-finger</keyword>